<feature type="transmembrane region" description="Helical" evidence="1">
    <location>
        <begin position="84"/>
        <end position="102"/>
    </location>
</feature>
<keyword evidence="1" id="KW-0472">Membrane</keyword>
<feature type="transmembrane region" description="Helical" evidence="1">
    <location>
        <begin position="108"/>
        <end position="129"/>
    </location>
</feature>
<keyword evidence="3" id="KW-1185">Reference proteome</keyword>
<dbReference type="Proteomes" id="UP000221394">
    <property type="component" value="Unassembled WGS sequence"/>
</dbReference>
<dbReference type="AlphaFoldDB" id="A0A2A9EH56"/>
<dbReference type="EMBL" id="PDJH01000001">
    <property type="protein sequence ID" value="PFG37560.1"/>
    <property type="molecule type" value="Genomic_DNA"/>
</dbReference>
<feature type="transmembrane region" description="Helical" evidence="1">
    <location>
        <begin position="21"/>
        <end position="42"/>
    </location>
</feature>
<keyword evidence="1" id="KW-1133">Transmembrane helix</keyword>
<evidence type="ECO:0000313" key="2">
    <source>
        <dbReference type="EMBL" id="PFG37560.1"/>
    </source>
</evidence>
<name>A0A2A9EH56_9MICO</name>
<proteinExistence type="predicted"/>
<evidence type="ECO:0000256" key="1">
    <source>
        <dbReference type="SAM" id="Phobius"/>
    </source>
</evidence>
<keyword evidence="1" id="KW-0812">Transmembrane</keyword>
<dbReference type="RefSeq" id="WP_245854796.1">
    <property type="nucleotide sequence ID" value="NZ_PDJH01000001.1"/>
</dbReference>
<protein>
    <submittedName>
        <fullName evidence="2">Uncharacterized protein</fullName>
    </submittedName>
</protein>
<accession>A0A2A9EH56</accession>
<sequence>MHRSPLDEPTAGPAVPTALRVVLAAVLVEVAALVAAGGFAIVELARGIGAVGVNLFLAAFAWGIAAVLFAATRGLRAGRRWGRSPVITWQLFQVVIAITWLQAAVNPFAIVLLVLALGIVVGLLLPSVVEATTRDARTPEA</sequence>
<feature type="transmembrane region" description="Helical" evidence="1">
    <location>
        <begin position="48"/>
        <end position="72"/>
    </location>
</feature>
<evidence type="ECO:0000313" key="3">
    <source>
        <dbReference type="Proteomes" id="UP000221394"/>
    </source>
</evidence>
<reference evidence="2 3" key="1">
    <citation type="submission" date="2017-10" db="EMBL/GenBank/DDBJ databases">
        <title>Sequencing the genomes of 1000 actinobacteria strains.</title>
        <authorList>
            <person name="Klenk H.-P."/>
        </authorList>
    </citation>
    <scope>NUCLEOTIDE SEQUENCE [LARGE SCALE GENOMIC DNA]</scope>
    <source>
        <strain evidence="2 3">DSM 21574</strain>
    </source>
</reference>
<organism evidence="2 3">
    <name type="scientific">Flavimobilis soli</name>
    <dbReference type="NCBI Taxonomy" id="442709"/>
    <lineage>
        <taxon>Bacteria</taxon>
        <taxon>Bacillati</taxon>
        <taxon>Actinomycetota</taxon>
        <taxon>Actinomycetes</taxon>
        <taxon>Micrococcales</taxon>
        <taxon>Jonesiaceae</taxon>
        <taxon>Flavimobilis</taxon>
    </lineage>
</organism>
<gene>
    <name evidence="2" type="ORF">ATL41_2327</name>
</gene>
<comment type="caution">
    <text evidence="2">The sequence shown here is derived from an EMBL/GenBank/DDBJ whole genome shotgun (WGS) entry which is preliminary data.</text>
</comment>